<accession>A0A1B6MI12</accession>
<dbReference type="AlphaFoldDB" id="A0A1B6MI12"/>
<reference evidence="3" key="1">
    <citation type="submission" date="2015-11" db="EMBL/GenBank/DDBJ databases">
        <title>De novo transcriptome assembly of four potential Pierce s Disease insect vectors from Arizona vineyards.</title>
        <authorList>
            <person name="Tassone E.E."/>
        </authorList>
    </citation>
    <scope>NUCLEOTIDE SEQUENCE</scope>
</reference>
<feature type="chain" id="PRO_5008588393" evidence="2">
    <location>
        <begin position="21"/>
        <end position="294"/>
    </location>
</feature>
<feature type="signal peptide" evidence="2">
    <location>
        <begin position="1"/>
        <end position="20"/>
    </location>
</feature>
<feature type="coiled-coil region" evidence="1">
    <location>
        <begin position="23"/>
        <end position="57"/>
    </location>
</feature>
<proteinExistence type="predicted"/>
<evidence type="ECO:0000256" key="1">
    <source>
        <dbReference type="SAM" id="Coils"/>
    </source>
</evidence>
<dbReference type="EMBL" id="GEBQ01004389">
    <property type="protein sequence ID" value="JAT35588.1"/>
    <property type="molecule type" value="Transcribed_RNA"/>
</dbReference>
<sequence length="294" mass="34146">MVCYLLTLVWCCSMVSLVYSNTLKKVRNEINELHENAKVLEEEHQKLAVVLENAKRQCEEGLRPLREKQAEFEGYQREATSVARDLAGNITLKHQEEQYLIKALHRELLIHNKYSLKIELSSQELELLESRRREGLGEGCRSLRHSFPQHESTLAVRSMGIKQQYFDKDAVVVLQNELNSAKIVIQALETKIDMLVSEIQNFGKLCEAQKNDLLRLINSTETELKEILINVELFQEELEKYTKTVEKLTVQLHDLKESNKWLKSESSRLNDALKSFSDELECYTEMSNLAINYQ</sequence>
<keyword evidence="1" id="KW-0175">Coiled coil</keyword>
<evidence type="ECO:0000256" key="2">
    <source>
        <dbReference type="SAM" id="SignalP"/>
    </source>
</evidence>
<organism evidence="3">
    <name type="scientific">Graphocephala atropunctata</name>
    <dbReference type="NCBI Taxonomy" id="36148"/>
    <lineage>
        <taxon>Eukaryota</taxon>
        <taxon>Metazoa</taxon>
        <taxon>Ecdysozoa</taxon>
        <taxon>Arthropoda</taxon>
        <taxon>Hexapoda</taxon>
        <taxon>Insecta</taxon>
        <taxon>Pterygota</taxon>
        <taxon>Neoptera</taxon>
        <taxon>Paraneoptera</taxon>
        <taxon>Hemiptera</taxon>
        <taxon>Auchenorrhyncha</taxon>
        <taxon>Membracoidea</taxon>
        <taxon>Cicadellidae</taxon>
        <taxon>Cicadellinae</taxon>
        <taxon>Cicadellini</taxon>
        <taxon>Graphocephala</taxon>
    </lineage>
</organism>
<evidence type="ECO:0000313" key="3">
    <source>
        <dbReference type="EMBL" id="JAT35588.1"/>
    </source>
</evidence>
<gene>
    <name evidence="3" type="ORF">g.11643</name>
</gene>
<feature type="coiled-coil region" evidence="1">
    <location>
        <begin position="171"/>
        <end position="265"/>
    </location>
</feature>
<keyword evidence="2" id="KW-0732">Signal</keyword>
<protein>
    <submittedName>
        <fullName evidence="3">Uncharacterized protein</fullName>
    </submittedName>
</protein>
<name>A0A1B6MI12_9HEMI</name>